<protein>
    <recommendedName>
        <fullName evidence="1">RapA2 cadherin-like domain-containing protein</fullName>
    </recommendedName>
</protein>
<dbReference type="RefSeq" id="WP_139837789.1">
    <property type="nucleotide sequence ID" value="NZ_FWFL01000006.1"/>
</dbReference>
<gene>
    <name evidence="2" type="ORF">PEL8287_02513</name>
</gene>
<evidence type="ECO:0000313" key="2">
    <source>
        <dbReference type="EMBL" id="SLN48473.1"/>
    </source>
</evidence>
<feature type="domain" description="RapA2 cadherin-like" evidence="1">
    <location>
        <begin position="277"/>
        <end position="365"/>
    </location>
</feature>
<proteinExistence type="predicted"/>
<dbReference type="Proteomes" id="UP000193827">
    <property type="component" value="Unassembled WGS sequence"/>
</dbReference>
<dbReference type="OrthoDB" id="9773411at2"/>
<dbReference type="InterPro" id="IPR040853">
    <property type="entry name" value="RapA2_cadherin-like"/>
</dbReference>
<dbReference type="EMBL" id="FWFL01000006">
    <property type="protein sequence ID" value="SLN48473.1"/>
    <property type="molecule type" value="Genomic_DNA"/>
</dbReference>
<keyword evidence="3" id="KW-1185">Reference proteome</keyword>
<dbReference type="NCBIfam" id="TIGR01965">
    <property type="entry name" value="VCBS_repeat"/>
    <property type="match status" value="1"/>
</dbReference>
<dbReference type="AlphaFoldDB" id="A0A1Y5SZ88"/>
<name>A0A1Y5SZ88_9RHOB</name>
<dbReference type="InterPro" id="IPR010221">
    <property type="entry name" value="VCBS_dom"/>
</dbReference>
<reference evidence="2 3" key="1">
    <citation type="submission" date="2017-03" db="EMBL/GenBank/DDBJ databases">
        <authorList>
            <person name="Afonso C.L."/>
            <person name="Miller P.J."/>
            <person name="Scott M.A."/>
            <person name="Spackman E."/>
            <person name="Goraichik I."/>
            <person name="Dimitrov K.M."/>
            <person name="Suarez D.L."/>
            <person name="Swayne D.E."/>
        </authorList>
    </citation>
    <scope>NUCLEOTIDE SEQUENCE [LARGE SCALE GENOMIC DNA]</scope>
    <source>
        <strain evidence="2 3">CECT 8287</strain>
    </source>
</reference>
<evidence type="ECO:0000259" key="1">
    <source>
        <dbReference type="Pfam" id="PF17803"/>
    </source>
</evidence>
<dbReference type="Pfam" id="PF17803">
    <property type="entry name" value="Cadherin_4"/>
    <property type="match status" value="1"/>
</dbReference>
<organism evidence="2 3">
    <name type="scientific">Roseovarius litorisediminis</name>
    <dbReference type="NCBI Taxonomy" id="1312363"/>
    <lineage>
        <taxon>Bacteria</taxon>
        <taxon>Pseudomonadati</taxon>
        <taxon>Pseudomonadota</taxon>
        <taxon>Alphaproteobacteria</taxon>
        <taxon>Rhodobacterales</taxon>
        <taxon>Roseobacteraceae</taxon>
        <taxon>Roseovarius</taxon>
    </lineage>
</organism>
<evidence type="ECO:0000313" key="3">
    <source>
        <dbReference type="Proteomes" id="UP000193827"/>
    </source>
</evidence>
<sequence>MARSITFTVEGPVDSLITITELADGTLRFDIEILGDGALGDLRGMFFDLGDLDASTAGLAITGVDGSEDVIGGTVFGEENVDRVKGDVNIKGQVEKEQGKFDVGVEFGTPGRGRDDISEASFILSSDIMDLSLDSLDLADFGLRYTSIGQGRDQGGSSKVAGDASGVARDDAFEVDENSEDTADLLANDTNGAQPDGTRKTVISVEDADGSLPAVAGGFERTVVVDSLVLGTLFISTDGFATFTADGADVDKLGHDAIKTWGFTYETTSSTGNLATADVVLTIDGQNDQPNAFDVALTVNEDDAFDTVQNSQFQPLTGDGVTGSFVGTDIDIGDALSFQIISAPTDEFGNQYGKVVNNGDGTFTFNPTDEFQFLEEGETRDVTFQYVAIDDSGVGLTPISPEETDTSTPATITVTVVGADDAPINFTDDLLFATTGQSMFGTGEALNFQPDLPFFGFDTGTQSLNATILSGFSIEGDFLEGILDGIESIVNAIGDLGCTIGSIFGADCDADVDLPSSINIPGIRTEGDFSARVGLQPYFSFNSGEVDASIPVDVMFTTPRQVENGESFIVESVYTVDGGATFSTMSPNVNFGMDFIFDIDTALDLLVGSTRLDIWDLDTGNISGFEGELGEPGFNLFNATGDDLEIEGIDLAGFGTLDLNFPVINTTSDPLVPGSETLTSEGEDDVAVLTLDIDAIAAQAIELATGVPITFGESDSFGLGTTIAGVDLNLISINYTWDVVAVDLITTLKAIQEFSLSLIDLPLVANLEDGSSITGFSLGDEITIVAPDDSLFDVDVDGNADGLMGVDVAVDMDAVFSNLSTLGLDLDLFTGLLRFDAGIGSSFFDGPSISLFDGIIPSIDGNDDGFLLGNTFSLLSDVPVGTLFEEEFPIEGWNTESTDFIFDIA</sequence>
<accession>A0A1Y5SZ88</accession>